<feature type="chain" id="PRO_5042195872" evidence="1">
    <location>
        <begin position="28"/>
        <end position="130"/>
    </location>
</feature>
<proteinExistence type="predicted"/>
<dbReference type="InterPro" id="IPR012337">
    <property type="entry name" value="RNaseH-like_sf"/>
</dbReference>
<reference evidence="2" key="1">
    <citation type="journal article" date="2023" name="Plant J.">
        <title>Genome sequences and population genomics provide insights into the demographic history, inbreeding, and mutation load of two 'living fossil' tree species of Dipteronia.</title>
        <authorList>
            <person name="Feng Y."/>
            <person name="Comes H.P."/>
            <person name="Chen J."/>
            <person name="Zhu S."/>
            <person name="Lu R."/>
            <person name="Zhang X."/>
            <person name="Li P."/>
            <person name="Qiu J."/>
            <person name="Olsen K.M."/>
            <person name="Qiu Y."/>
        </authorList>
    </citation>
    <scope>NUCLEOTIDE SEQUENCE</scope>
    <source>
        <strain evidence="2">KIB01</strain>
    </source>
</reference>
<sequence>MPLFWNNVVFSLKVSGSLVCVLCLVDGERKPPMGYIYEAMDTAKEAISKSFKWDENRYEEIFRIIDIRWNIQLHCPLHGAGWFLNPEFFYSAKEVDEEVTNGLLLCIEKLVPNVSIRCKIDDELVKYKRA</sequence>
<evidence type="ECO:0000256" key="1">
    <source>
        <dbReference type="SAM" id="SignalP"/>
    </source>
</evidence>
<dbReference type="Proteomes" id="UP001280121">
    <property type="component" value="Unassembled WGS sequence"/>
</dbReference>
<evidence type="ECO:0000313" key="3">
    <source>
        <dbReference type="Proteomes" id="UP001280121"/>
    </source>
</evidence>
<dbReference type="EMBL" id="JANJYI010000009">
    <property type="protein sequence ID" value="KAK2634946.1"/>
    <property type="molecule type" value="Genomic_DNA"/>
</dbReference>
<gene>
    <name evidence="2" type="ORF">Ddye_029738</name>
</gene>
<dbReference type="AlphaFoldDB" id="A0AAD9TFC6"/>
<organism evidence="2 3">
    <name type="scientific">Dipteronia dyeriana</name>
    <dbReference type="NCBI Taxonomy" id="168575"/>
    <lineage>
        <taxon>Eukaryota</taxon>
        <taxon>Viridiplantae</taxon>
        <taxon>Streptophyta</taxon>
        <taxon>Embryophyta</taxon>
        <taxon>Tracheophyta</taxon>
        <taxon>Spermatophyta</taxon>
        <taxon>Magnoliopsida</taxon>
        <taxon>eudicotyledons</taxon>
        <taxon>Gunneridae</taxon>
        <taxon>Pentapetalae</taxon>
        <taxon>rosids</taxon>
        <taxon>malvids</taxon>
        <taxon>Sapindales</taxon>
        <taxon>Sapindaceae</taxon>
        <taxon>Hippocastanoideae</taxon>
        <taxon>Acereae</taxon>
        <taxon>Dipteronia</taxon>
    </lineage>
</organism>
<dbReference type="SUPFAM" id="SSF53098">
    <property type="entry name" value="Ribonuclease H-like"/>
    <property type="match status" value="1"/>
</dbReference>
<protein>
    <submittedName>
        <fullName evidence="2">Uncharacterized protein</fullName>
    </submittedName>
</protein>
<keyword evidence="3" id="KW-1185">Reference proteome</keyword>
<evidence type="ECO:0000313" key="2">
    <source>
        <dbReference type="EMBL" id="KAK2634946.1"/>
    </source>
</evidence>
<accession>A0AAD9TFC6</accession>
<feature type="signal peptide" evidence="1">
    <location>
        <begin position="1"/>
        <end position="27"/>
    </location>
</feature>
<name>A0AAD9TFC6_9ROSI</name>
<comment type="caution">
    <text evidence="2">The sequence shown here is derived from an EMBL/GenBank/DDBJ whole genome shotgun (WGS) entry which is preliminary data.</text>
</comment>
<keyword evidence="1" id="KW-0732">Signal</keyword>